<keyword evidence="3 5" id="KW-0687">Ribonucleoprotein</keyword>
<dbReference type="SUPFAM" id="SSF54747">
    <property type="entry name" value="Ribosomal L11/L12e N-terminal domain"/>
    <property type="match status" value="1"/>
</dbReference>
<proteinExistence type="inferred from homology"/>
<dbReference type="PANTHER" id="PTHR11661:SF1">
    <property type="entry name" value="LARGE RIBOSOMAL SUBUNIT PROTEIN UL11M"/>
    <property type="match status" value="1"/>
</dbReference>
<dbReference type="PANTHER" id="PTHR11661">
    <property type="entry name" value="60S RIBOSOMAL PROTEIN L12"/>
    <property type="match status" value="1"/>
</dbReference>
<evidence type="ECO:0000313" key="9">
    <source>
        <dbReference type="EMBL" id="WVW85949.1"/>
    </source>
</evidence>
<evidence type="ECO:0000313" key="8">
    <source>
        <dbReference type="EMBL" id="OCF23294.1"/>
    </source>
</evidence>
<dbReference type="CDD" id="cd00349">
    <property type="entry name" value="Ribosomal_L11"/>
    <property type="match status" value="1"/>
</dbReference>
<dbReference type="VEuPathDB" id="FungiDB:I302_07648"/>
<reference evidence="8" key="1">
    <citation type="submission" date="2013-07" db="EMBL/GenBank/DDBJ databases">
        <title>The Genome Sequence of Cryptococcus bestiolae CBS10118.</title>
        <authorList>
            <consortium name="The Broad Institute Genome Sequencing Platform"/>
            <person name="Cuomo C."/>
            <person name="Litvintseva A."/>
            <person name="Chen Y."/>
            <person name="Heitman J."/>
            <person name="Sun S."/>
            <person name="Springer D."/>
            <person name="Dromer F."/>
            <person name="Young S.K."/>
            <person name="Zeng Q."/>
            <person name="Gargeya S."/>
            <person name="Fitzgerald M."/>
            <person name="Abouelleil A."/>
            <person name="Alvarado L."/>
            <person name="Berlin A.M."/>
            <person name="Chapman S.B."/>
            <person name="Dewar J."/>
            <person name="Goldberg J."/>
            <person name="Griggs A."/>
            <person name="Gujja S."/>
            <person name="Hansen M."/>
            <person name="Howarth C."/>
            <person name="Imamovic A."/>
            <person name="Larimer J."/>
            <person name="McCowan C."/>
            <person name="Murphy C."/>
            <person name="Pearson M."/>
            <person name="Priest M."/>
            <person name="Roberts A."/>
            <person name="Saif S."/>
            <person name="Shea T."/>
            <person name="Sykes S."/>
            <person name="Wortman J."/>
            <person name="Nusbaum C."/>
            <person name="Birren B."/>
        </authorList>
    </citation>
    <scope>NUCLEOTIDE SEQUENCE [LARGE SCALE GENOMIC DNA]</scope>
    <source>
        <strain evidence="8">CBS 10118</strain>
    </source>
</reference>
<gene>
    <name evidence="8" type="ORF">I302_07648</name>
    <name evidence="9" type="ORF">I302_107987</name>
</gene>
<dbReference type="Pfam" id="PF00298">
    <property type="entry name" value="Ribosomal_L11"/>
    <property type="match status" value="1"/>
</dbReference>
<dbReference type="InterPro" id="IPR006519">
    <property type="entry name" value="Ribosomal_uL11_bac-typ"/>
</dbReference>
<dbReference type="GO" id="GO:0005762">
    <property type="term" value="C:mitochondrial large ribosomal subunit"/>
    <property type="evidence" value="ECO:0007669"/>
    <property type="project" value="TreeGrafter"/>
</dbReference>
<dbReference type="FunFam" id="1.10.10.250:FF:000003">
    <property type="entry name" value="Mitochondrial ribosomal protein L11"/>
    <property type="match status" value="1"/>
</dbReference>
<evidence type="ECO:0000256" key="5">
    <source>
        <dbReference type="RuleBase" id="RU003978"/>
    </source>
</evidence>
<dbReference type="Proteomes" id="UP000092730">
    <property type="component" value="Chromosome 7"/>
</dbReference>
<dbReference type="HAMAP" id="MF_00736">
    <property type="entry name" value="Ribosomal_uL11"/>
    <property type="match status" value="1"/>
</dbReference>
<dbReference type="SUPFAM" id="SSF46906">
    <property type="entry name" value="Ribosomal protein L11, C-terminal domain"/>
    <property type="match status" value="1"/>
</dbReference>
<dbReference type="GeneID" id="30212047"/>
<dbReference type="RefSeq" id="XP_019044364.1">
    <property type="nucleotide sequence ID" value="XM_019194241.1"/>
</dbReference>
<dbReference type="OrthoDB" id="1091498at2759"/>
<evidence type="ECO:0000259" key="7">
    <source>
        <dbReference type="Pfam" id="PF03946"/>
    </source>
</evidence>
<evidence type="ECO:0000313" key="10">
    <source>
        <dbReference type="Proteomes" id="UP000092730"/>
    </source>
</evidence>
<protein>
    <recommendedName>
        <fullName evidence="4">Large ribosomal subunit protein uL11m</fullName>
    </recommendedName>
</protein>
<dbReference type="Pfam" id="PF03946">
    <property type="entry name" value="Ribosomal_L11_N"/>
    <property type="match status" value="1"/>
</dbReference>
<feature type="domain" description="Large ribosomal subunit protein uL11 N-terminal" evidence="7">
    <location>
        <begin position="13"/>
        <end position="71"/>
    </location>
</feature>
<reference evidence="9" key="2">
    <citation type="submission" date="2013-07" db="EMBL/GenBank/DDBJ databases">
        <authorList>
            <consortium name="The Broad Institute Genome Sequencing Platform"/>
            <person name="Cuomo C."/>
            <person name="Litvintseva A."/>
            <person name="Chen Y."/>
            <person name="Heitman J."/>
            <person name="Sun S."/>
            <person name="Springer D."/>
            <person name="Dromer F."/>
            <person name="Young S.K."/>
            <person name="Zeng Q."/>
            <person name="Gargeya S."/>
            <person name="Fitzgerald M."/>
            <person name="Abouelleil A."/>
            <person name="Alvarado L."/>
            <person name="Berlin A.M."/>
            <person name="Chapman S.B."/>
            <person name="Dewar J."/>
            <person name="Goldberg J."/>
            <person name="Griggs A."/>
            <person name="Gujja S."/>
            <person name="Hansen M."/>
            <person name="Howarth C."/>
            <person name="Imamovic A."/>
            <person name="Larimer J."/>
            <person name="McCowan C."/>
            <person name="Murphy C."/>
            <person name="Pearson M."/>
            <person name="Priest M."/>
            <person name="Roberts A."/>
            <person name="Saif S."/>
            <person name="Shea T."/>
            <person name="Sykes S."/>
            <person name="Wortman J."/>
            <person name="Nusbaum C."/>
            <person name="Birren B."/>
        </authorList>
    </citation>
    <scope>NUCLEOTIDE SEQUENCE</scope>
    <source>
        <strain evidence="9">CBS 10118</strain>
    </source>
</reference>
<keyword evidence="2 5" id="KW-0689">Ribosomal protein</keyword>
<dbReference type="EMBL" id="CP144547">
    <property type="protein sequence ID" value="WVW85949.1"/>
    <property type="molecule type" value="Genomic_DNA"/>
</dbReference>
<dbReference type="InterPro" id="IPR036769">
    <property type="entry name" value="Ribosomal_uL11_C_sf"/>
</dbReference>
<name>A0A1B9FX00_9TREE</name>
<accession>A0A1B9FX00</accession>
<dbReference type="AlphaFoldDB" id="A0A1B9FX00"/>
<evidence type="ECO:0000256" key="1">
    <source>
        <dbReference type="ARBA" id="ARBA00010537"/>
    </source>
</evidence>
<dbReference type="KEGG" id="kbi:30212047"/>
<evidence type="ECO:0000256" key="4">
    <source>
        <dbReference type="ARBA" id="ARBA00040104"/>
    </source>
</evidence>
<feature type="domain" description="Large ribosomal subunit protein uL11 C-terminal" evidence="6">
    <location>
        <begin position="76"/>
        <end position="147"/>
    </location>
</feature>
<evidence type="ECO:0000259" key="6">
    <source>
        <dbReference type="Pfam" id="PF00298"/>
    </source>
</evidence>
<evidence type="ECO:0000256" key="2">
    <source>
        <dbReference type="ARBA" id="ARBA00022980"/>
    </source>
</evidence>
<comment type="similarity">
    <text evidence="1 5">Belongs to the universal ribosomal protein uL11 family.</text>
</comment>
<keyword evidence="10" id="KW-1185">Reference proteome</keyword>
<dbReference type="NCBIfam" id="TIGR01632">
    <property type="entry name" value="L11_bact"/>
    <property type="match status" value="1"/>
</dbReference>
<dbReference type="FunFam" id="3.30.1550.10:FF:000004">
    <property type="entry name" value="Mitochondrial 54S ribosomal protein YmL19"/>
    <property type="match status" value="1"/>
</dbReference>
<dbReference type="STRING" id="1296100.A0A1B9FX00"/>
<dbReference type="Gene3D" id="1.10.10.250">
    <property type="entry name" value="Ribosomal protein L11, C-terminal domain"/>
    <property type="match status" value="1"/>
</dbReference>
<dbReference type="EMBL" id="KI894024">
    <property type="protein sequence ID" value="OCF23294.1"/>
    <property type="molecule type" value="Genomic_DNA"/>
</dbReference>
<dbReference type="InterPro" id="IPR000911">
    <property type="entry name" value="Ribosomal_uL11"/>
</dbReference>
<dbReference type="GO" id="GO:0006412">
    <property type="term" value="P:translation"/>
    <property type="evidence" value="ECO:0007669"/>
    <property type="project" value="InterPro"/>
</dbReference>
<reference evidence="9" key="4">
    <citation type="submission" date="2024-02" db="EMBL/GenBank/DDBJ databases">
        <title>Comparative genomics of Cryptococcus and Kwoniella reveals pathogenesis evolution and contrasting modes of karyotype evolution via chromosome fusion or intercentromeric recombination.</title>
        <authorList>
            <person name="Coelho M.A."/>
            <person name="David-Palma M."/>
            <person name="Shea T."/>
            <person name="Bowers K."/>
            <person name="McGinley-Smith S."/>
            <person name="Mohammad A.W."/>
            <person name="Gnirke A."/>
            <person name="Yurkov A.M."/>
            <person name="Nowrousian M."/>
            <person name="Sun S."/>
            <person name="Cuomo C.A."/>
            <person name="Heitman J."/>
        </authorList>
    </citation>
    <scope>NUCLEOTIDE SEQUENCE</scope>
    <source>
        <strain evidence="9">CBS 10118</strain>
    </source>
</reference>
<dbReference type="GO" id="GO:0070180">
    <property type="term" value="F:large ribosomal subunit rRNA binding"/>
    <property type="evidence" value="ECO:0007669"/>
    <property type="project" value="TreeGrafter"/>
</dbReference>
<dbReference type="Gene3D" id="3.30.1550.10">
    <property type="entry name" value="Ribosomal protein L11/L12, N-terminal domain"/>
    <property type="match status" value="1"/>
</dbReference>
<dbReference type="InterPro" id="IPR020783">
    <property type="entry name" value="Ribosomal_uL11_C"/>
</dbReference>
<reference evidence="8" key="3">
    <citation type="submission" date="2014-01" db="EMBL/GenBank/DDBJ databases">
        <title>Evolution of pathogenesis and genome organization in the Tremellales.</title>
        <authorList>
            <person name="Cuomo C."/>
            <person name="Litvintseva A."/>
            <person name="Heitman J."/>
            <person name="Chen Y."/>
            <person name="Sun S."/>
            <person name="Springer D."/>
            <person name="Dromer F."/>
            <person name="Young S."/>
            <person name="Zeng Q."/>
            <person name="Chapman S."/>
            <person name="Gujja S."/>
            <person name="Saif S."/>
            <person name="Birren B."/>
        </authorList>
    </citation>
    <scope>NUCLEOTIDE SEQUENCE</scope>
    <source>
        <strain evidence="8">CBS 10118</strain>
    </source>
</reference>
<organism evidence="8">
    <name type="scientific">Kwoniella bestiolae CBS 10118</name>
    <dbReference type="NCBI Taxonomy" id="1296100"/>
    <lineage>
        <taxon>Eukaryota</taxon>
        <taxon>Fungi</taxon>
        <taxon>Dikarya</taxon>
        <taxon>Basidiomycota</taxon>
        <taxon>Agaricomycotina</taxon>
        <taxon>Tremellomycetes</taxon>
        <taxon>Tremellales</taxon>
        <taxon>Cryptococcaceae</taxon>
        <taxon>Kwoniella</taxon>
    </lineage>
</organism>
<dbReference type="SMART" id="SM00649">
    <property type="entry name" value="RL11"/>
    <property type="match status" value="1"/>
</dbReference>
<evidence type="ECO:0000256" key="3">
    <source>
        <dbReference type="ARBA" id="ARBA00023274"/>
    </source>
</evidence>
<dbReference type="GO" id="GO:0003735">
    <property type="term" value="F:structural constituent of ribosome"/>
    <property type="evidence" value="ECO:0007669"/>
    <property type="project" value="InterPro"/>
</dbReference>
<dbReference type="InterPro" id="IPR020784">
    <property type="entry name" value="Ribosomal_uL11_N"/>
</dbReference>
<dbReference type="InterPro" id="IPR036796">
    <property type="entry name" value="Ribosomal_uL11_N_sf"/>
</dbReference>
<sequence length="149" mass="15523">MSKKTAAASAQLVKIVVGAGKATPTPPVGPALGARGVKAMDFCKEFNARTATYTQSIPIPTLITISPDRTFTFSTRTPPVSYLIKKTLGLEKGSGEAMGKPTGTKLSLKHVYEIAKIKAGDEDLGALGLERIARGIVGTARSLGVEVVP</sequence>